<organism evidence="1">
    <name type="scientific">Beta vulgaris subsp. vulgaris</name>
    <name type="common">Beet</name>
    <dbReference type="NCBI Taxonomy" id="3555"/>
    <lineage>
        <taxon>Eukaryota</taxon>
        <taxon>Viridiplantae</taxon>
        <taxon>Streptophyta</taxon>
        <taxon>Embryophyta</taxon>
        <taxon>Tracheophyta</taxon>
        <taxon>Spermatophyta</taxon>
        <taxon>Magnoliopsida</taxon>
        <taxon>eudicotyledons</taxon>
        <taxon>Gunneridae</taxon>
        <taxon>Pentapetalae</taxon>
        <taxon>Caryophyllales</taxon>
        <taxon>Chenopodiaceae</taxon>
        <taxon>Betoideae</taxon>
        <taxon>Beta</taxon>
    </lineage>
</organism>
<reference evidence="1" key="1">
    <citation type="journal article" date="2004" name="Mol. Genet. Genomics">
        <title>The cytoplasmic male-sterile type and normal type mitochondrial genomes of sugar beet share the same complement of genes of known function but differ in the content of expressed ORFs.</title>
        <authorList>
            <person name="Satoh M."/>
            <person name="Kubo T."/>
            <person name="Nishizawa S."/>
            <person name="Estiati A."/>
            <person name="Itchoda N."/>
            <person name="Mikami T."/>
        </authorList>
    </citation>
    <scope>NUCLEOTIDE SEQUENCE</scope>
</reference>
<geneLocation type="mitochondrion" evidence="1"/>
<proteinExistence type="predicted"/>
<name>Q5U6C2_BETVV</name>
<keyword evidence="1" id="KW-0496">Mitochondrion</keyword>
<accession>Q5U6C2</accession>
<sequence length="184" mass="20732">MKRLLHNLKIRSGTYPLFFGRKGYPSLSSTDEPAFDSLPLVPPPNKSQSRFDPSPDQILNPFLPSPKPVVLTRRVKVNRRTLERDSGANELPPKMGILRWSRQAFFITDPIILPDLGSQMLAKQIQALVLRSLSAAFAPGISSGKAPYHQDKTSRDFLMKALVNGWRPLILILRRLLELILPVE</sequence>
<evidence type="ECO:0000313" key="1">
    <source>
        <dbReference type="EMBL" id="BAD66788.1"/>
    </source>
</evidence>
<dbReference type="EMBL" id="BA000024">
    <property type="protein sequence ID" value="BAD66788.1"/>
    <property type="molecule type" value="Genomic_DNA"/>
</dbReference>
<protein>
    <submittedName>
        <fullName evidence="1">Orf184 protein</fullName>
    </submittedName>
</protein>
<gene>
    <name evidence="1" type="primary">orf184</name>
</gene>
<dbReference type="AlphaFoldDB" id="Q5U6C2"/>